<evidence type="ECO:0000259" key="3">
    <source>
        <dbReference type="Pfam" id="PF08669"/>
    </source>
</evidence>
<dbReference type="InterPro" id="IPR032503">
    <property type="entry name" value="FAO_M"/>
</dbReference>
<dbReference type="Proteomes" id="UP000694287">
    <property type="component" value="Unassembled WGS sequence"/>
</dbReference>
<dbReference type="InterPro" id="IPR028896">
    <property type="entry name" value="GcvT/YgfZ/DmdA"/>
</dbReference>
<dbReference type="InterPro" id="IPR006222">
    <property type="entry name" value="GCVT_N"/>
</dbReference>
<feature type="domain" description="FAD dependent oxidoreductase" evidence="1">
    <location>
        <begin position="4"/>
        <end position="365"/>
    </location>
</feature>
<sequence>MTPRVVVIGAGVVGAAVADELTALGWTDVTVLDRGELPLPGGSSSHAPGLVFQTNPSKTMAGLAQYTVEKMTELGAFNPVGGLEVAITPERLLDLRRRHGLAQSWGIDSRLVDADKCAALHPLLPARHDDGHSVLGGFHTPTDGLANAPGAVAAQLARATDRGARVLGGHRVLEILTEHGRVTGVRTDHGDVPADRVVSCTGFWGPQTGALVDLAIPLLPMAHQYATTTPLPELAGATREASAVILRHQDRDLYFREHTDRIGIGSYAHRPMPVDLGDLPTETSPAHPMPSKLDFTVEDFAPSWGDARALLPSLTEVEHGFNGIFSFTADGMPLIGEHPAVQGFWVAEAVWVTHSCGVARAVARWIVEGEPGVDLHEADLARFEEPQLAPSYVQTRSEQSFVEVYDIIHPLEPPVRPRPLRVSPFHARQVELGAVFTEGAGWERPLWFEANADLSEVGRIPGRGEWASRFWSPIAGAEALVTRERVAMYDMTPLKRLEVSGPGALDLLDGLTTNDLRKKPGAVTYTLLLDGNGGVRSDLTVARLAEDRFQVGCNSNLDLDVLARAAGDDVQVRDITGATCCIGLWGPRARDVLASLTTDDVSHTGFGYFRARRIHVGEVPVTAMRLSYVGELGWELYCSAELGLRLWDLLWAAGQEHGVIAAGRSAFNSLRLEKGYRSAGTDMTTEHDPYEAGIAFAVKPRAEVQPARRLVPLLLEDPAHVVMGKEPVFHAGACAGYVTSAAYGYTIDASIAYAWLPAAAASPGTPVQIEYFGERLAAVVAAEPLFDPEMKRIRS</sequence>
<dbReference type="EMBL" id="JADQDK010000001">
    <property type="protein sequence ID" value="MBW0132871.1"/>
    <property type="molecule type" value="Genomic_DNA"/>
</dbReference>
<protein>
    <submittedName>
        <fullName evidence="5">FAD-dependent oxidoreductase</fullName>
    </submittedName>
</protein>
<feature type="domain" description="Aminomethyltransferase C-terminal" evidence="3">
    <location>
        <begin position="708"/>
        <end position="787"/>
    </location>
</feature>
<dbReference type="InterPro" id="IPR006076">
    <property type="entry name" value="FAD-dep_OxRdtase"/>
</dbReference>
<dbReference type="Pfam" id="PF01266">
    <property type="entry name" value="DAO"/>
    <property type="match status" value="1"/>
</dbReference>
<feature type="domain" description="GCVT N-terminal" evidence="2">
    <location>
        <begin position="425"/>
        <end position="699"/>
    </location>
</feature>
<accession>A0ABS6UKX3</accession>
<evidence type="ECO:0000259" key="4">
    <source>
        <dbReference type="Pfam" id="PF16350"/>
    </source>
</evidence>
<evidence type="ECO:0000259" key="1">
    <source>
        <dbReference type="Pfam" id="PF01266"/>
    </source>
</evidence>
<proteinExistence type="predicted"/>
<organism evidence="5 6">
    <name type="scientific">Pseudonocardia abyssalis</name>
    <dbReference type="NCBI Taxonomy" id="2792008"/>
    <lineage>
        <taxon>Bacteria</taxon>
        <taxon>Bacillati</taxon>
        <taxon>Actinomycetota</taxon>
        <taxon>Actinomycetes</taxon>
        <taxon>Pseudonocardiales</taxon>
        <taxon>Pseudonocardiaceae</taxon>
        <taxon>Pseudonocardia</taxon>
    </lineage>
</organism>
<name>A0ABS6UKX3_9PSEU</name>
<gene>
    <name evidence="5" type="ORF">I4I81_01185</name>
</gene>
<comment type="caution">
    <text evidence="5">The sequence shown here is derived from an EMBL/GenBank/DDBJ whole genome shotgun (WGS) entry which is preliminary data.</text>
</comment>
<evidence type="ECO:0000259" key="2">
    <source>
        <dbReference type="Pfam" id="PF01571"/>
    </source>
</evidence>
<reference evidence="5 6" key="1">
    <citation type="submission" date="2020-11" db="EMBL/GenBank/DDBJ databases">
        <title>Pseudonocardia abyssalis sp. nov. and Pseudonocardia oceani sp. nov., description and phylogenomic analysis of two novel actinomycetes isolated from the deep Southern Ocean.</title>
        <authorList>
            <person name="Parra J."/>
        </authorList>
    </citation>
    <scope>NUCLEOTIDE SEQUENCE [LARGE SCALE GENOMIC DNA]</scope>
    <source>
        <strain evidence="5 6">KRD-168</strain>
    </source>
</reference>
<evidence type="ECO:0000313" key="5">
    <source>
        <dbReference type="EMBL" id="MBW0132871.1"/>
    </source>
</evidence>
<evidence type="ECO:0000313" key="6">
    <source>
        <dbReference type="Proteomes" id="UP000694287"/>
    </source>
</evidence>
<dbReference type="PANTHER" id="PTHR43757">
    <property type="entry name" value="AMINOMETHYLTRANSFERASE"/>
    <property type="match status" value="1"/>
</dbReference>
<dbReference type="Pfam" id="PF08669">
    <property type="entry name" value="GCV_T_C"/>
    <property type="match status" value="1"/>
</dbReference>
<dbReference type="InterPro" id="IPR013977">
    <property type="entry name" value="GcvT_C"/>
</dbReference>
<feature type="domain" description="FAD dependent oxidoreductase central" evidence="4">
    <location>
        <begin position="368"/>
        <end position="423"/>
    </location>
</feature>
<dbReference type="RefSeq" id="WP_218615734.1">
    <property type="nucleotide sequence ID" value="NZ_JADQDK010000001.1"/>
</dbReference>
<keyword evidence="6" id="KW-1185">Reference proteome</keyword>
<dbReference type="Pfam" id="PF01571">
    <property type="entry name" value="GCV_T"/>
    <property type="match status" value="1"/>
</dbReference>
<dbReference type="PANTHER" id="PTHR43757:SF2">
    <property type="entry name" value="AMINOMETHYLTRANSFERASE, MITOCHONDRIAL"/>
    <property type="match status" value="1"/>
</dbReference>
<dbReference type="Pfam" id="PF16350">
    <property type="entry name" value="FAO_M"/>
    <property type="match status" value="1"/>
</dbReference>